<keyword evidence="2" id="KW-1185">Reference proteome</keyword>
<evidence type="ECO:0000313" key="1">
    <source>
        <dbReference type="EMBL" id="CDF34944.1"/>
    </source>
</evidence>
<proteinExistence type="predicted"/>
<dbReference type="KEGG" id="ccp:CHC_T00003515001"/>
<dbReference type="RefSeq" id="XP_005714763.1">
    <property type="nucleotide sequence ID" value="XM_005714706.1"/>
</dbReference>
<protein>
    <submittedName>
        <fullName evidence="1">Uncharacterized protein</fullName>
    </submittedName>
</protein>
<dbReference type="Proteomes" id="UP000012073">
    <property type="component" value="Unassembled WGS sequence"/>
</dbReference>
<dbReference type="AlphaFoldDB" id="R7QA72"/>
<reference evidence="2" key="1">
    <citation type="journal article" date="2013" name="Proc. Natl. Acad. Sci. U.S.A.">
        <title>Genome structure and metabolic features in the red seaweed Chondrus crispus shed light on evolution of the Archaeplastida.</title>
        <authorList>
            <person name="Collen J."/>
            <person name="Porcel B."/>
            <person name="Carre W."/>
            <person name="Ball S.G."/>
            <person name="Chaparro C."/>
            <person name="Tonon T."/>
            <person name="Barbeyron T."/>
            <person name="Michel G."/>
            <person name="Noel B."/>
            <person name="Valentin K."/>
            <person name="Elias M."/>
            <person name="Artiguenave F."/>
            <person name="Arun A."/>
            <person name="Aury J.M."/>
            <person name="Barbosa-Neto J.F."/>
            <person name="Bothwell J.H."/>
            <person name="Bouget F.Y."/>
            <person name="Brillet L."/>
            <person name="Cabello-Hurtado F."/>
            <person name="Capella-Gutierrez S."/>
            <person name="Charrier B."/>
            <person name="Cladiere L."/>
            <person name="Cock J.M."/>
            <person name="Coelho S.M."/>
            <person name="Colleoni C."/>
            <person name="Czjzek M."/>
            <person name="Da Silva C."/>
            <person name="Delage L."/>
            <person name="Denoeud F."/>
            <person name="Deschamps P."/>
            <person name="Dittami S.M."/>
            <person name="Gabaldon T."/>
            <person name="Gachon C.M."/>
            <person name="Groisillier A."/>
            <person name="Herve C."/>
            <person name="Jabbari K."/>
            <person name="Katinka M."/>
            <person name="Kloareg B."/>
            <person name="Kowalczyk N."/>
            <person name="Labadie K."/>
            <person name="Leblanc C."/>
            <person name="Lopez P.J."/>
            <person name="McLachlan D.H."/>
            <person name="Meslet-Cladiere L."/>
            <person name="Moustafa A."/>
            <person name="Nehr Z."/>
            <person name="Nyvall Collen P."/>
            <person name="Panaud O."/>
            <person name="Partensky F."/>
            <person name="Poulain J."/>
            <person name="Rensing S.A."/>
            <person name="Rousvoal S."/>
            <person name="Samson G."/>
            <person name="Symeonidi A."/>
            <person name="Weissenbach J."/>
            <person name="Zambounis A."/>
            <person name="Wincker P."/>
            <person name="Boyen C."/>
        </authorList>
    </citation>
    <scope>NUCLEOTIDE SEQUENCE [LARGE SCALE GENOMIC DNA]</scope>
    <source>
        <strain evidence="2">cv. Stackhouse</strain>
    </source>
</reference>
<gene>
    <name evidence="1" type="ORF">CHC_T00003515001</name>
</gene>
<name>R7QA72_CHOCR</name>
<dbReference type="EMBL" id="HG001711">
    <property type="protein sequence ID" value="CDF34944.1"/>
    <property type="molecule type" value="Genomic_DNA"/>
</dbReference>
<sequence length="51" mass="5739">MVLCKGFRGAGIPQWYCGEGKTSLSTFSCRRASVLLSSFLPSSRLLWLQWL</sequence>
<dbReference type="Gramene" id="CDF34944">
    <property type="protein sequence ID" value="CDF34944"/>
    <property type="gene ID" value="CHC_T00003515001"/>
</dbReference>
<organism evidence="1 2">
    <name type="scientific">Chondrus crispus</name>
    <name type="common">Carrageen Irish moss</name>
    <name type="synonym">Polymorpha crispa</name>
    <dbReference type="NCBI Taxonomy" id="2769"/>
    <lineage>
        <taxon>Eukaryota</taxon>
        <taxon>Rhodophyta</taxon>
        <taxon>Florideophyceae</taxon>
        <taxon>Rhodymeniophycidae</taxon>
        <taxon>Gigartinales</taxon>
        <taxon>Gigartinaceae</taxon>
        <taxon>Chondrus</taxon>
    </lineage>
</organism>
<evidence type="ECO:0000313" key="2">
    <source>
        <dbReference type="Proteomes" id="UP000012073"/>
    </source>
</evidence>
<accession>R7QA72</accession>
<dbReference type="GeneID" id="17322478"/>